<name>J9DRK4_EDHAE</name>
<comment type="caution">
    <text evidence="1">The sequence shown here is derived from an EMBL/GenBank/DDBJ whole genome shotgun (WGS) entry which is preliminary data.</text>
</comment>
<keyword evidence="2" id="KW-1185">Reference proteome</keyword>
<reference evidence="2" key="2">
    <citation type="submission" date="2015-07" db="EMBL/GenBank/DDBJ databases">
        <title>Contrasting host-pathogen interactions and genome evolution in two generalist and specialist microsporidian pathogens of mosquitoes.</title>
        <authorList>
            <consortium name="The Broad Institute Genomics Platform"/>
            <consortium name="The Broad Institute Genome Sequencing Center for Infectious Disease"/>
            <person name="Cuomo C.A."/>
            <person name="Sanscrainte N.D."/>
            <person name="Goldberg J.M."/>
            <person name="Heiman D."/>
            <person name="Young S."/>
            <person name="Zeng Q."/>
            <person name="Becnel J.J."/>
            <person name="Birren B.W."/>
        </authorList>
    </citation>
    <scope>NUCLEOTIDE SEQUENCE [LARGE SCALE GENOMIC DNA]</scope>
    <source>
        <strain evidence="2">USNM 41457</strain>
    </source>
</reference>
<dbReference type="AlphaFoldDB" id="J9DRK4"/>
<gene>
    <name evidence="1" type="ORF">EDEG_01729</name>
</gene>
<dbReference type="OMA" id="PTIEMSK"/>
<dbReference type="VEuPathDB" id="MicrosporidiaDB:EDEG_01729"/>
<proteinExistence type="predicted"/>
<accession>J9DRK4</accession>
<evidence type="ECO:0000313" key="2">
    <source>
        <dbReference type="Proteomes" id="UP000003163"/>
    </source>
</evidence>
<organism evidence="1 2">
    <name type="scientific">Edhazardia aedis (strain USNM 41457)</name>
    <name type="common">Microsporidian parasite</name>
    <dbReference type="NCBI Taxonomy" id="1003232"/>
    <lineage>
        <taxon>Eukaryota</taxon>
        <taxon>Fungi</taxon>
        <taxon>Fungi incertae sedis</taxon>
        <taxon>Microsporidia</taxon>
        <taxon>Edhazardia</taxon>
    </lineage>
</organism>
<protein>
    <submittedName>
        <fullName evidence="1">Uncharacterized protein</fullName>
    </submittedName>
</protein>
<dbReference type="HOGENOM" id="CLU_1199805_0_0_1"/>
<dbReference type="InParanoid" id="J9DRK4"/>
<sequence length="231" mass="26465">MFQKSIKKMIKFFGRPIDCFIPTIEMSKKSEIVVENEEDDSSILLNNNEVAVDKHIEEIIEKDKLDFNSNETPPIQRIENTSLLDGILVGKSSKTTNNLSYSNIESSLLHSSDQNEFNEEVGQDITQYHKTYVFSSTNEDSIPSYKALLHQKDAIIEDLNEKIRKLTIYNNKLLTLSKSLETDLLVSEEKIDAYSSIAHEKIDKLINENSFLKSMLSQEIEKSELSSLHEK</sequence>
<evidence type="ECO:0000313" key="1">
    <source>
        <dbReference type="EMBL" id="EJW03962.1"/>
    </source>
</evidence>
<dbReference type="EMBL" id="AFBI03000026">
    <property type="protein sequence ID" value="EJW03962.1"/>
    <property type="molecule type" value="Genomic_DNA"/>
</dbReference>
<reference evidence="1 2" key="1">
    <citation type="submission" date="2011-08" db="EMBL/GenBank/DDBJ databases">
        <authorList>
            <person name="Liu Z.J."/>
            <person name="Shi F.L."/>
            <person name="Lu J.Q."/>
            <person name="Li M."/>
            <person name="Wang Z.L."/>
        </authorList>
    </citation>
    <scope>NUCLEOTIDE SEQUENCE [LARGE SCALE GENOMIC DNA]</scope>
    <source>
        <strain evidence="1 2">USNM 41457</strain>
    </source>
</reference>
<dbReference type="Proteomes" id="UP000003163">
    <property type="component" value="Unassembled WGS sequence"/>
</dbReference>